<keyword evidence="7" id="KW-0675">Receptor</keyword>
<evidence type="ECO:0000313" key="9">
    <source>
        <dbReference type="EnsemblPlants" id="Pp3c16_26050V3.2"/>
    </source>
</evidence>
<evidence type="ECO:0000256" key="3">
    <source>
        <dbReference type="ARBA" id="ARBA00022606"/>
    </source>
</evidence>
<reference evidence="9 10" key="2">
    <citation type="journal article" date="2018" name="Plant J.">
        <title>The Physcomitrella patens chromosome-scale assembly reveals moss genome structure and evolution.</title>
        <authorList>
            <person name="Lang D."/>
            <person name="Ullrich K.K."/>
            <person name="Murat F."/>
            <person name="Fuchs J."/>
            <person name="Jenkins J."/>
            <person name="Haas F.B."/>
            <person name="Piednoel M."/>
            <person name="Gundlach H."/>
            <person name="Van Bel M."/>
            <person name="Meyberg R."/>
            <person name="Vives C."/>
            <person name="Morata J."/>
            <person name="Symeonidi A."/>
            <person name="Hiss M."/>
            <person name="Muchero W."/>
            <person name="Kamisugi Y."/>
            <person name="Saleh O."/>
            <person name="Blanc G."/>
            <person name="Decker E.L."/>
            <person name="van Gessel N."/>
            <person name="Grimwood J."/>
            <person name="Hayes R.D."/>
            <person name="Graham S.W."/>
            <person name="Gunter L.E."/>
            <person name="McDaniel S.F."/>
            <person name="Hoernstein S.N.W."/>
            <person name="Larsson A."/>
            <person name="Li F.W."/>
            <person name="Perroud P.F."/>
            <person name="Phillips J."/>
            <person name="Ranjan P."/>
            <person name="Rokshar D.S."/>
            <person name="Rothfels C.J."/>
            <person name="Schneider L."/>
            <person name="Shu S."/>
            <person name="Stevenson D.W."/>
            <person name="Thummler F."/>
            <person name="Tillich M."/>
            <person name="Villarreal Aguilar J.C."/>
            <person name="Widiez T."/>
            <person name="Wong G.K."/>
            <person name="Wymore A."/>
            <person name="Zhang Y."/>
            <person name="Zimmer A.D."/>
            <person name="Quatrano R.S."/>
            <person name="Mayer K.F.X."/>
            <person name="Goodstein D."/>
            <person name="Casacuberta J.M."/>
            <person name="Vandepoele K."/>
            <person name="Reski R."/>
            <person name="Cuming A.C."/>
            <person name="Tuskan G.A."/>
            <person name="Maumus F."/>
            <person name="Salse J."/>
            <person name="Schmutz J."/>
            <person name="Rensing S.A."/>
        </authorList>
    </citation>
    <scope>NUCLEOTIDE SEQUENCE [LARGE SCALE GENOMIC DNA]</scope>
    <source>
        <strain evidence="9 10">cv. Gransden 2004</strain>
    </source>
</reference>
<feature type="domain" description="PAS" evidence="8">
    <location>
        <begin position="375"/>
        <end position="446"/>
    </location>
</feature>
<proteinExistence type="inferred from homology"/>
<dbReference type="InterPro" id="IPR013654">
    <property type="entry name" value="PAS_2"/>
</dbReference>
<dbReference type="InterPro" id="IPR013515">
    <property type="entry name" value="Phytochrome_cen-reg"/>
</dbReference>
<evidence type="ECO:0000256" key="4">
    <source>
        <dbReference type="ARBA" id="ARBA00022991"/>
    </source>
</evidence>
<dbReference type="InterPro" id="IPR043150">
    <property type="entry name" value="Phytochrome_PHY_sf"/>
</dbReference>
<protein>
    <recommendedName>
        <fullName evidence="8">PAS domain-containing protein</fullName>
    </recommendedName>
</protein>
<evidence type="ECO:0000256" key="1">
    <source>
        <dbReference type="ARBA" id="ARBA00008235"/>
    </source>
</evidence>
<evidence type="ECO:0000256" key="6">
    <source>
        <dbReference type="ARBA" id="ARBA00023163"/>
    </source>
</evidence>
<dbReference type="GO" id="GO:0009881">
    <property type="term" value="F:photoreceptor activity"/>
    <property type="evidence" value="ECO:0007669"/>
    <property type="project" value="UniProtKB-KW"/>
</dbReference>
<evidence type="ECO:0000313" key="10">
    <source>
        <dbReference type="Proteomes" id="UP000006727"/>
    </source>
</evidence>
<evidence type="ECO:0000256" key="2">
    <source>
        <dbReference type="ARBA" id="ARBA00022543"/>
    </source>
</evidence>
<dbReference type="PANTHER" id="PTHR47876:SF3">
    <property type="entry name" value="PHYTOCHROME 1"/>
    <property type="match status" value="1"/>
</dbReference>
<keyword evidence="2" id="KW-0600">Photoreceptor protein</keyword>
<dbReference type="SUPFAM" id="SSF55781">
    <property type="entry name" value="GAF domain-like"/>
    <property type="match status" value="1"/>
</dbReference>
<dbReference type="InterPro" id="IPR013767">
    <property type="entry name" value="PAS_fold"/>
</dbReference>
<dbReference type="FunFam" id="3.30.450.20:FF:000034">
    <property type="entry name" value="Phytochrome"/>
    <property type="match status" value="1"/>
</dbReference>
<accession>A0A7I4B642</accession>
<keyword evidence="5" id="KW-0805">Transcription regulation</keyword>
<name>A0A7I4B642_PHYPA</name>
<comment type="similarity">
    <text evidence="1">Belongs to the phytochrome family.</text>
</comment>
<dbReference type="AlphaFoldDB" id="A0A7I4B642"/>
<dbReference type="InterPro" id="IPR000014">
    <property type="entry name" value="PAS"/>
</dbReference>
<reference evidence="9 10" key="1">
    <citation type="journal article" date="2008" name="Science">
        <title>The Physcomitrella genome reveals evolutionary insights into the conquest of land by plants.</title>
        <authorList>
            <person name="Rensing S."/>
            <person name="Lang D."/>
            <person name="Zimmer A."/>
            <person name="Terry A."/>
            <person name="Salamov A."/>
            <person name="Shapiro H."/>
            <person name="Nishiyama T."/>
            <person name="Perroud P.-F."/>
            <person name="Lindquist E."/>
            <person name="Kamisugi Y."/>
            <person name="Tanahashi T."/>
            <person name="Sakakibara K."/>
            <person name="Fujita T."/>
            <person name="Oishi K."/>
            <person name="Shin-I T."/>
            <person name="Kuroki Y."/>
            <person name="Toyoda A."/>
            <person name="Suzuki Y."/>
            <person name="Hashimoto A."/>
            <person name="Yamaguchi K."/>
            <person name="Sugano A."/>
            <person name="Kohara Y."/>
            <person name="Fujiyama A."/>
            <person name="Anterola A."/>
            <person name="Aoki S."/>
            <person name="Ashton N."/>
            <person name="Barbazuk W.B."/>
            <person name="Barker E."/>
            <person name="Bennetzen J."/>
            <person name="Bezanilla M."/>
            <person name="Blankenship R."/>
            <person name="Cho S.H."/>
            <person name="Dutcher S."/>
            <person name="Estelle M."/>
            <person name="Fawcett J.A."/>
            <person name="Gundlach H."/>
            <person name="Hanada K."/>
            <person name="Heyl A."/>
            <person name="Hicks K.A."/>
            <person name="Hugh J."/>
            <person name="Lohr M."/>
            <person name="Mayer K."/>
            <person name="Melkozernov A."/>
            <person name="Murata T."/>
            <person name="Nelson D."/>
            <person name="Pils B."/>
            <person name="Prigge M."/>
            <person name="Reiss B."/>
            <person name="Renner T."/>
            <person name="Rombauts S."/>
            <person name="Rushton P."/>
            <person name="Sanderfoot A."/>
            <person name="Schween G."/>
            <person name="Shiu S.-H."/>
            <person name="Stueber K."/>
            <person name="Theodoulou F.L."/>
            <person name="Tu H."/>
            <person name="Van de Peer Y."/>
            <person name="Verrier P.J."/>
            <person name="Waters E."/>
            <person name="Wood A."/>
            <person name="Yang L."/>
            <person name="Cove D."/>
            <person name="Cuming A."/>
            <person name="Hasebe M."/>
            <person name="Lucas S."/>
            <person name="Mishler D.B."/>
            <person name="Reski R."/>
            <person name="Grigoriev I."/>
            <person name="Quatrano R.S."/>
            <person name="Boore J.L."/>
        </authorList>
    </citation>
    <scope>NUCLEOTIDE SEQUENCE [LARGE SCALE GENOMIC DNA]</scope>
    <source>
        <strain evidence="9 10">cv. Gransden 2004</strain>
    </source>
</reference>
<evidence type="ECO:0000256" key="7">
    <source>
        <dbReference type="ARBA" id="ARBA00023170"/>
    </source>
</evidence>
<dbReference type="GO" id="GO:0006355">
    <property type="term" value="P:regulation of DNA-templated transcription"/>
    <property type="evidence" value="ECO:0007669"/>
    <property type="project" value="InterPro"/>
</dbReference>
<dbReference type="NCBIfam" id="TIGR00229">
    <property type="entry name" value="sensory_box"/>
    <property type="match status" value="2"/>
</dbReference>
<dbReference type="Gene3D" id="3.30.450.20">
    <property type="entry name" value="PAS domain"/>
    <property type="match status" value="3"/>
</dbReference>
<organism evidence="9 10">
    <name type="scientific">Physcomitrium patens</name>
    <name type="common">Spreading-leaved earth moss</name>
    <name type="synonym">Physcomitrella patens</name>
    <dbReference type="NCBI Taxonomy" id="3218"/>
    <lineage>
        <taxon>Eukaryota</taxon>
        <taxon>Viridiplantae</taxon>
        <taxon>Streptophyta</taxon>
        <taxon>Embryophyta</taxon>
        <taxon>Bryophyta</taxon>
        <taxon>Bryophytina</taxon>
        <taxon>Bryopsida</taxon>
        <taxon>Funariidae</taxon>
        <taxon>Funariales</taxon>
        <taxon>Funariaceae</taxon>
        <taxon>Physcomitrium</taxon>
    </lineage>
</organism>
<dbReference type="GO" id="GO:0009584">
    <property type="term" value="P:detection of visible light"/>
    <property type="evidence" value="ECO:0007669"/>
    <property type="project" value="InterPro"/>
</dbReference>
<evidence type="ECO:0000259" key="8">
    <source>
        <dbReference type="PROSITE" id="PS50112"/>
    </source>
</evidence>
<keyword evidence="4" id="KW-0157">Chromophore</keyword>
<sequence>MSSTKLASSSGSLVKSKQSLQVAQTTADAKLQAVYEESGDFGDSFDYWKSVHASKSMGQNVPAQATFGCMVAVEESSFRVIGYSENAPDMLDLVPQGGVPSAGQQDVLGIGTDARTLLTPSSATALEKASSAADVTMLNPVSVHCRSSGKPFYAILHRIDVRVVIDSKPIRPSWQRRRLCDMMLRDAPIGIVSRSPYIMDLVKCDGAALYYGKRFWLLGVTPKEAQIKEIADWLLECHRDLTGLSTDSLADAGYPGAAELGDAVCGMAAAKITPKDFLFWFRSHTTKEIKWGGAKHDPDERDDGRRMHPLSSFKAFLEVVKRSLPWDDVEMDAIHSLQLILRGSFQDIDDSDTKTMIHAHLNDLKLQGMDELSLVANEMVRLIETATAPILAVDSSGFINGWNAKVAELTGLPVGEAMGRSLVKDLILEESAEVVERLLYFALEGEEEQNVEIQLKTFGPQKEKGAVILIVNACSSRDVADNVVGFCFVGHDVTGQKLVLDKFTRIQGDYKDIVMNPNPPIPPIFSTDEYGYCSEWNPSMEKLTGWKREEVLGELLVGEIFGMQFMCCRLKGQDAMTKFMIVLNSAMDGQDTDRFPFSFFDRQGKYVDALLTVNKRTDAEGSITGVSCFFHTTSVELLQVGLETLLRLIAIGCSVAETVSATYVLMNSLELGY</sequence>
<feature type="domain" description="PAS" evidence="8">
    <location>
        <begin position="523"/>
        <end position="561"/>
    </location>
</feature>
<dbReference type="EnsemblPlants" id="Pp3c16_26050V3.2">
    <property type="protein sequence ID" value="Pp3c16_26050V3.2"/>
    <property type="gene ID" value="Pp3c16_26050"/>
</dbReference>
<dbReference type="Gramene" id="Pp3c16_26050V3.2">
    <property type="protein sequence ID" value="Pp3c16_26050V3.2"/>
    <property type="gene ID" value="Pp3c16_26050"/>
</dbReference>
<dbReference type="Gene3D" id="3.30.450.270">
    <property type="match status" value="1"/>
</dbReference>
<dbReference type="EMBL" id="ABEU02000016">
    <property type="status" value="NOT_ANNOTATED_CDS"/>
    <property type="molecule type" value="Genomic_DNA"/>
</dbReference>
<keyword evidence="3" id="KW-0716">Sensory transduction</keyword>
<dbReference type="InParanoid" id="A0A7I4B642"/>
<dbReference type="Proteomes" id="UP000006727">
    <property type="component" value="Chromosome 16"/>
</dbReference>
<dbReference type="FunFam" id="3.30.450.270:FF:000001">
    <property type="entry name" value="Phytochrome"/>
    <property type="match status" value="1"/>
</dbReference>
<dbReference type="Pfam" id="PF08446">
    <property type="entry name" value="PAS_2"/>
    <property type="match status" value="1"/>
</dbReference>
<dbReference type="FunFam" id="3.30.450.20:FF:000039">
    <property type="entry name" value="Phytochrome"/>
    <property type="match status" value="1"/>
</dbReference>
<dbReference type="CDD" id="cd00130">
    <property type="entry name" value="PAS"/>
    <property type="match status" value="2"/>
</dbReference>
<dbReference type="Gene3D" id="3.30.450.40">
    <property type="match status" value="1"/>
</dbReference>
<dbReference type="InterPro" id="IPR035965">
    <property type="entry name" value="PAS-like_dom_sf"/>
</dbReference>
<dbReference type="Pfam" id="PF00360">
    <property type="entry name" value="PHY"/>
    <property type="match status" value="1"/>
</dbReference>
<dbReference type="SUPFAM" id="SSF55785">
    <property type="entry name" value="PYP-like sensor domain (PAS domain)"/>
    <property type="match status" value="3"/>
</dbReference>
<dbReference type="Pfam" id="PF00989">
    <property type="entry name" value="PAS"/>
    <property type="match status" value="2"/>
</dbReference>
<keyword evidence="6" id="KW-0804">Transcription</keyword>
<evidence type="ECO:0000256" key="5">
    <source>
        <dbReference type="ARBA" id="ARBA00023015"/>
    </source>
</evidence>
<keyword evidence="10" id="KW-1185">Reference proteome</keyword>
<dbReference type="InterPro" id="IPR029016">
    <property type="entry name" value="GAF-like_dom_sf"/>
</dbReference>
<reference evidence="9" key="3">
    <citation type="submission" date="2020-12" db="UniProtKB">
        <authorList>
            <consortium name="EnsemblPlants"/>
        </authorList>
    </citation>
    <scope>IDENTIFICATION</scope>
</reference>
<dbReference type="PANTHER" id="PTHR47876">
    <property type="entry name" value="OS08G0260000 PROTEIN"/>
    <property type="match status" value="1"/>
</dbReference>
<dbReference type="SMART" id="SM00091">
    <property type="entry name" value="PAS"/>
    <property type="match status" value="2"/>
</dbReference>
<dbReference type="PROSITE" id="PS50112">
    <property type="entry name" value="PAS"/>
    <property type="match status" value="2"/>
</dbReference>